<dbReference type="PROSITE" id="PS50977">
    <property type="entry name" value="HTH_TETR_2"/>
    <property type="match status" value="1"/>
</dbReference>
<evidence type="ECO:0000313" key="6">
    <source>
        <dbReference type="EMBL" id="QDP80510.1"/>
    </source>
</evidence>
<evidence type="ECO:0000256" key="1">
    <source>
        <dbReference type="ARBA" id="ARBA00023015"/>
    </source>
</evidence>
<dbReference type="KEGG" id="nod:FOH10_19120"/>
<feature type="DNA-binding region" description="H-T-H motif" evidence="4">
    <location>
        <begin position="41"/>
        <end position="60"/>
    </location>
</feature>
<dbReference type="InterPro" id="IPR050109">
    <property type="entry name" value="HTH-type_TetR-like_transc_reg"/>
</dbReference>
<dbReference type="Pfam" id="PF00440">
    <property type="entry name" value="TetR_N"/>
    <property type="match status" value="1"/>
</dbReference>
<dbReference type="GeneID" id="80334478"/>
<evidence type="ECO:0000256" key="4">
    <source>
        <dbReference type="PROSITE-ProRule" id="PRU00335"/>
    </source>
</evidence>
<sequence>MPAPLESPRKRQPRMDLEVRRVQVLDAALRLVVRDGYAAATMEAIAREAQLAKPRVYAAYPGRGPLLLALLEREQRRTIDTLATAMPPFDDDSDFETILTTAATNLLHAVVEHPASALLLTAPADDAPAEVREHAARARAFARDNLRALIEWARPRRPDLSRLDPELLSIALLAVGEQLVRLAVTDPYRYPPVHLAEFVTTAVDHLSRPAGT</sequence>
<feature type="domain" description="HTH tetR-type" evidence="5">
    <location>
        <begin position="18"/>
        <end position="78"/>
    </location>
</feature>
<evidence type="ECO:0000259" key="5">
    <source>
        <dbReference type="PROSITE" id="PS50977"/>
    </source>
</evidence>
<evidence type="ECO:0000256" key="3">
    <source>
        <dbReference type="ARBA" id="ARBA00023163"/>
    </source>
</evidence>
<protein>
    <submittedName>
        <fullName evidence="6">TetR/AcrR family transcriptional regulator</fullName>
    </submittedName>
</protein>
<dbReference type="PANTHER" id="PTHR30055">
    <property type="entry name" value="HTH-TYPE TRANSCRIPTIONAL REGULATOR RUTR"/>
    <property type="match status" value="1"/>
</dbReference>
<evidence type="ECO:0000313" key="7">
    <source>
        <dbReference type="Proteomes" id="UP000317039"/>
    </source>
</evidence>
<accession>A0A516NNM5</accession>
<dbReference type="RefSeq" id="WP_143981770.1">
    <property type="nucleotide sequence ID" value="NZ_CP041695.1"/>
</dbReference>
<dbReference type="PANTHER" id="PTHR30055:SF234">
    <property type="entry name" value="HTH-TYPE TRANSCRIPTIONAL REGULATOR BETI"/>
    <property type="match status" value="1"/>
</dbReference>
<name>A0A516NNM5_9NOCA</name>
<gene>
    <name evidence="6" type="ORF">FOH10_19120</name>
</gene>
<dbReference type="EMBL" id="CP041695">
    <property type="protein sequence ID" value="QDP80510.1"/>
    <property type="molecule type" value="Genomic_DNA"/>
</dbReference>
<evidence type="ECO:0000256" key="2">
    <source>
        <dbReference type="ARBA" id="ARBA00023125"/>
    </source>
</evidence>
<dbReference type="AlphaFoldDB" id="A0A516NNM5"/>
<dbReference type="InterPro" id="IPR036271">
    <property type="entry name" value="Tet_transcr_reg_TetR-rel_C_sf"/>
</dbReference>
<keyword evidence="3" id="KW-0804">Transcription</keyword>
<proteinExistence type="predicted"/>
<dbReference type="SUPFAM" id="SSF48498">
    <property type="entry name" value="Tetracyclin repressor-like, C-terminal domain"/>
    <property type="match status" value="1"/>
</dbReference>
<dbReference type="GO" id="GO:0000976">
    <property type="term" value="F:transcription cis-regulatory region binding"/>
    <property type="evidence" value="ECO:0007669"/>
    <property type="project" value="TreeGrafter"/>
</dbReference>
<dbReference type="SUPFAM" id="SSF46689">
    <property type="entry name" value="Homeodomain-like"/>
    <property type="match status" value="1"/>
</dbReference>
<dbReference type="InterPro" id="IPR001647">
    <property type="entry name" value="HTH_TetR"/>
</dbReference>
<dbReference type="InterPro" id="IPR009057">
    <property type="entry name" value="Homeodomain-like_sf"/>
</dbReference>
<organism evidence="6 7">
    <name type="scientific">Nocardia otitidiscaviarum</name>
    <dbReference type="NCBI Taxonomy" id="1823"/>
    <lineage>
        <taxon>Bacteria</taxon>
        <taxon>Bacillati</taxon>
        <taxon>Actinomycetota</taxon>
        <taxon>Actinomycetes</taxon>
        <taxon>Mycobacteriales</taxon>
        <taxon>Nocardiaceae</taxon>
        <taxon>Nocardia</taxon>
    </lineage>
</organism>
<dbReference type="Gene3D" id="1.10.357.10">
    <property type="entry name" value="Tetracycline Repressor, domain 2"/>
    <property type="match status" value="1"/>
</dbReference>
<keyword evidence="1" id="KW-0805">Transcription regulation</keyword>
<reference evidence="6 7" key="1">
    <citation type="submission" date="2019-07" db="EMBL/GenBank/DDBJ databases">
        <title>Complete Genome Sequence and Methylome Analysis of Nocardia otitidis-caviarum NEB252.</title>
        <authorList>
            <person name="Fomenkov A."/>
            <person name="Anton B.P."/>
            <person name="Vincze T."/>
            <person name="Roberts R.J."/>
        </authorList>
    </citation>
    <scope>NUCLEOTIDE SEQUENCE [LARGE SCALE GENOMIC DNA]</scope>
    <source>
        <strain evidence="6 7">NEB252</strain>
    </source>
</reference>
<dbReference type="Proteomes" id="UP000317039">
    <property type="component" value="Chromosome"/>
</dbReference>
<dbReference type="GO" id="GO:0003700">
    <property type="term" value="F:DNA-binding transcription factor activity"/>
    <property type="evidence" value="ECO:0007669"/>
    <property type="project" value="TreeGrafter"/>
</dbReference>
<keyword evidence="2 4" id="KW-0238">DNA-binding</keyword>